<sequence>MWEKLGEGTFNVAYVNEDRTKVFKVQKSIGQHGYVPPTDGPERSARLWNEINSNYPPPAYLHTDNDSIPPKSGWVCPFIKGKNASDREISDALLDIFNRTGRIVLDAYVPGNFKKDEKGNIACVDIGMAFQLQQQEEAFFAQYRKGARPTSMISNSEWKRGYDKIYSTFPFITTIIASNTVNTTKALLFIKMNRPDIYNIDFLKSDKSLIKKLAAAYDESVNPSLPQPKQEVISNATQILQHEKPVTMNQLKESCKAELERYINSRGTLNLDGEFSPSFRTKFFRNQALTARKVDVAKELLQELDRANSPEDIQLAIQKIKEDPGLVSQGVIADELLNRINKCSFIIDNVVSELNLTASNSQGLSH</sequence>
<name>A0A364LII6_9GAMM</name>
<dbReference type="Proteomes" id="UP000249458">
    <property type="component" value="Unassembled WGS sequence"/>
</dbReference>
<proteinExistence type="predicted"/>
<comment type="caution">
    <text evidence="1">The sequence shown here is derived from an EMBL/GenBank/DDBJ whole genome shotgun (WGS) entry which is preliminary data.</text>
</comment>
<protein>
    <submittedName>
        <fullName evidence="1">Uncharacterized protein</fullName>
    </submittedName>
</protein>
<evidence type="ECO:0000313" key="2">
    <source>
        <dbReference type="Proteomes" id="UP000249458"/>
    </source>
</evidence>
<accession>A0A364LII6</accession>
<reference evidence="1 2" key="1">
    <citation type="submission" date="2017-02" db="EMBL/GenBank/DDBJ databases">
        <title>Legionella quilivanii strain from human: case report and whole genome sequencing analysis.</title>
        <authorList>
            <person name="Lalancette C."/>
            <person name="Leduc J.-M."/>
            <person name="Levesque S."/>
            <person name="Fournier E."/>
            <person name="Saoud J."/>
            <person name="Faucher S.P."/>
            <person name="Bernard K."/>
            <person name="Martineau C."/>
            <person name="Longtin J."/>
        </authorList>
    </citation>
    <scope>NUCLEOTIDE SEQUENCE [LARGE SCALE GENOMIC DNA]</scope>
    <source>
        <strain evidence="1 2">ID143958</strain>
    </source>
</reference>
<organism evidence="1 2">
    <name type="scientific">Legionella quinlivanii</name>
    <dbReference type="NCBI Taxonomy" id="45073"/>
    <lineage>
        <taxon>Bacteria</taxon>
        <taxon>Pseudomonadati</taxon>
        <taxon>Pseudomonadota</taxon>
        <taxon>Gammaproteobacteria</taxon>
        <taxon>Legionellales</taxon>
        <taxon>Legionellaceae</taxon>
        <taxon>Legionella</taxon>
    </lineage>
</organism>
<evidence type="ECO:0000313" key="1">
    <source>
        <dbReference type="EMBL" id="RAP36209.1"/>
    </source>
</evidence>
<dbReference type="AlphaFoldDB" id="A0A364LII6"/>
<gene>
    <name evidence="1" type="ORF">B1207_08635</name>
</gene>
<dbReference type="EMBL" id="MVJN01000006">
    <property type="protein sequence ID" value="RAP36209.1"/>
    <property type="molecule type" value="Genomic_DNA"/>
</dbReference>
<dbReference type="RefSeq" id="WP_112219586.1">
    <property type="nucleotide sequence ID" value="NZ_MVJN01000006.1"/>
</dbReference>